<evidence type="ECO:0000256" key="1">
    <source>
        <dbReference type="SAM" id="MobiDB-lite"/>
    </source>
</evidence>
<dbReference type="GeneID" id="4606062"/>
<dbReference type="SUPFAM" id="SSF46565">
    <property type="entry name" value="Chaperone J-domain"/>
    <property type="match status" value="1"/>
</dbReference>
<dbReference type="EMBL" id="AM419438">
    <property type="protein sequence ID" value="CAL92427.1"/>
    <property type="molecule type" value="Genomic_DNA"/>
</dbReference>
<evidence type="ECO:0000313" key="2">
    <source>
        <dbReference type="EMBL" id="CAL92427.1"/>
    </source>
</evidence>
<organism evidence="2 3">
    <name type="scientific">Halorubrum virus BJ1</name>
    <dbReference type="NCBI Taxonomy" id="416419"/>
    <lineage>
        <taxon>Viruses</taxon>
        <taxon>Duplodnaviria</taxon>
        <taxon>Heunggongvirae</taxon>
        <taxon>Uroviricota</taxon>
        <taxon>Caudoviricetes</taxon>
        <taxon>Kirjokansivirales</taxon>
        <taxon>Graaviviridae</taxon>
        <taxon>Beejeyvirus</taxon>
        <taxon>Beejeyvirus bagaejinnorense</taxon>
        <taxon>Beejeyvirus BJ1</taxon>
    </lineage>
</organism>
<dbReference type="RefSeq" id="YP_919032.1">
    <property type="nucleotide sequence ID" value="NC_008695.1"/>
</dbReference>
<feature type="compositionally biased region" description="Basic and acidic residues" evidence="1">
    <location>
        <begin position="204"/>
        <end position="216"/>
    </location>
</feature>
<protein>
    <recommendedName>
        <fullName evidence="4">J domain-containing protein</fullName>
    </recommendedName>
</protein>
<name>A0ZYL8_9CAUD</name>
<dbReference type="Proteomes" id="UP000002272">
    <property type="component" value="Segment"/>
</dbReference>
<dbReference type="InterPro" id="IPR036869">
    <property type="entry name" value="J_dom_sf"/>
</dbReference>
<feature type="compositionally biased region" description="Basic and acidic residues" evidence="1">
    <location>
        <begin position="21"/>
        <end position="38"/>
    </location>
</feature>
<reference evidence="2 3" key="1">
    <citation type="journal article" date="2007" name="BMC Genomics">
        <title>Sequence analysis of an Archaeal virus isolated from a hypersaline lake in Inner Mongolia, China.</title>
        <authorList>
            <person name="Pagaling E."/>
            <person name="Haigh R."/>
            <person name="Grant W.D."/>
            <person name="Cowan D.A."/>
            <person name="Jones B.E."/>
            <person name="Ma Y."/>
            <person name="Ventosa A."/>
            <person name="Heaphy S."/>
        </authorList>
    </citation>
    <scope>NUCLEOTIDE SEQUENCE</scope>
</reference>
<evidence type="ECO:0000313" key="3">
    <source>
        <dbReference type="Proteomes" id="UP000002272"/>
    </source>
</evidence>
<dbReference type="KEGG" id="vg:4606062"/>
<proteinExistence type="predicted"/>
<dbReference type="Gene3D" id="1.10.287.110">
    <property type="entry name" value="DnaJ domain"/>
    <property type="match status" value="1"/>
</dbReference>
<sequence>MNTTSQRAPELDWPEGYPRTPAEDREPYPGDLSPTRKESFESVVDELERWGATGVEISTASTHYKDRPNILHQHDKPDDVGVVARFRREDRPADEGYAIACDRWETQLENARSIALYARRKRLAERCGVTTADSEFETARLPPGDESGPDVIAVEPEPDREPHEVLGVAPDAPEPVVKGAFRELVKDAHGDQGGNDEYNVSELKQARDELVKSDGA</sequence>
<accession>A0ZYL8</accession>
<evidence type="ECO:0008006" key="4">
    <source>
        <dbReference type="Google" id="ProtNLM"/>
    </source>
</evidence>
<feature type="region of interest" description="Disordered" evidence="1">
    <location>
        <begin position="188"/>
        <end position="216"/>
    </location>
</feature>
<feature type="region of interest" description="Disordered" evidence="1">
    <location>
        <begin position="133"/>
        <end position="171"/>
    </location>
</feature>
<keyword evidence="3" id="KW-1185">Reference proteome</keyword>
<feature type="region of interest" description="Disordered" evidence="1">
    <location>
        <begin position="1"/>
        <end position="38"/>
    </location>
</feature>